<reference evidence="2 3" key="1">
    <citation type="submission" date="2020-07" db="EMBL/GenBank/DDBJ databases">
        <title>Sequencing the genomes of 1000 actinobacteria strains.</title>
        <authorList>
            <person name="Klenk H.-P."/>
        </authorList>
    </citation>
    <scope>NUCLEOTIDE SEQUENCE [LARGE SCALE GENOMIC DNA]</scope>
    <source>
        <strain evidence="2 3">DSM 103164</strain>
    </source>
</reference>
<organism evidence="2 3">
    <name type="scientific">Naumannella cuiyingiana</name>
    <dbReference type="NCBI Taxonomy" id="1347891"/>
    <lineage>
        <taxon>Bacteria</taxon>
        <taxon>Bacillati</taxon>
        <taxon>Actinomycetota</taxon>
        <taxon>Actinomycetes</taxon>
        <taxon>Propionibacteriales</taxon>
        <taxon>Propionibacteriaceae</taxon>
        <taxon>Naumannella</taxon>
    </lineage>
</organism>
<dbReference type="SUPFAM" id="SSF51735">
    <property type="entry name" value="NAD(P)-binding Rossmann-fold domains"/>
    <property type="match status" value="1"/>
</dbReference>
<evidence type="ECO:0000313" key="2">
    <source>
        <dbReference type="EMBL" id="NYI71490.1"/>
    </source>
</evidence>
<name>A0A7Z0DA15_9ACTN</name>
<dbReference type="PANTHER" id="PTHR43245">
    <property type="entry name" value="BIFUNCTIONAL POLYMYXIN RESISTANCE PROTEIN ARNA"/>
    <property type="match status" value="1"/>
</dbReference>
<dbReference type="InterPro" id="IPR050177">
    <property type="entry name" value="Lipid_A_modif_metabolic_enz"/>
</dbReference>
<keyword evidence="3" id="KW-1185">Reference proteome</keyword>
<dbReference type="GO" id="GO:0003978">
    <property type="term" value="F:UDP-glucose 4-epimerase activity"/>
    <property type="evidence" value="ECO:0007669"/>
    <property type="project" value="UniProtKB-EC"/>
</dbReference>
<proteinExistence type="predicted"/>
<dbReference type="RefSeq" id="WP_179445306.1">
    <property type="nucleotide sequence ID" value="NZ_JACBZS010000001.1"/>
</dbReference>
<dbReference type="Proteomes" id="UP000527616">
    <property type="component" value="Unassembled WGS sequence"/>
</dbReference>
<dbReference type="Pfam" id="PF01370">
    <property type="entry name" value="Epimerase"/>
    <property type="match status" value="1"/>
</dbReference>
<dbReference type="InterPro" id="IPR036291">
    <property type="entry name" value="NAD(P)-bd_dom_sf"/>
</dbReference>
<keyword evidence="2" id="KW-0413">Isomerase</keyword>
<dbReference type="AlphaFoldDB" id="A0A7Z0DA15"/>
<dbReference type="InterPro" id="IPR001509">
    <property type="entry name" value="Epimerase_deHydtase"/>
</dbReference>
<feature type="domain" description="NAD-dependent epimerase/dehydratase" evidence="1">
    <location>
        <begin position="5"/>
        <end position="248"/>
    </location>
</feature>
<accession>A0A7Z0DA15</accession>
<sequence length="345" mass="35677">MSRVVLVTGVARPAALACARALSRLPDVEVIGADLAAPAGPAREIRTIRVDIRSPAMRRVLAANDVDTLVHLATADGSTGHGHVGGGQRAAVKEANVIGAMQLLAAAHRAPSIRRVVLASSPEVYPAGPLAPAVFTENLAGAAGARSGGMPIPSARVRLSAHGRDALEIESYARDLAQRRSDVALTILRPAPLIGAGVRTALTDHLTQATVPSVAGFEPRLQFLHPVDAQRAFDLAVRGELDGVYNVAPDDVITLGQALIILGRRDLALPGPLAPLAAGIGRRLGLTCSTAAQVQALASPAVLDSAALRAAGWRPRYSSREAVADFARAAGRTRRPGAWNDGGHG</sequence>
<dbReference type="Gene3D" id="3.40.50.720">
    <property type="entry name" value="NAD(P)-binding Rossmann-like Domain"/>
    <property type="match status" value="1"/>
</dbReference>
<dbReference type="EMBL" id="JACBZS010000001">
    <property type="protein sequence ID" value="NYI71490.1"/>
    <property type="molecule type" value="Genomic_DNA"/>
</dbReference>
<evidence type="ECO:0000313" key="3">
    <source>
        <dbReference type="Proteomes" id="UP000527616"/>
    </source>
</evidence>
<protein>
    <submittedName>
        <fullName evidence="2">UDP-glucose 4-epimerase</fullName>
        <ecNumber evidence="2">5.1.3.2</ecNumber>
    </submittedName>
</protein>
<dbReference type="EC" id="5.1.3.2" evidence="2"/>
<dbReference type="PANTHER" id="PTHR43245:SF52">
    <property type="entry name" value="NAD-DEPENDENT EPIMERASE_DEHYDRATASE"/>
    <property type="match status" value="1"/>
</dbReference>
<evidence type="ECO:0000259" key="1">
    <source>
        <dbReference type="Pfam" id="PF01370"/>
    </source>
</evidence>
<comment type="caution">
    <text evidence="2">The sequence shown here is derived from an EMBL/GenBank/DDBJ whole genome shotgun (WGS) entry which is preliminary data.</text>
</comment>
<gene>
    <name evidence="2" type="ORF">GGQ54_002050</name>
</gene>